<dbReference type="Gene3D" id="1.10.260.40">
    <property type="entry name" value="lambda repressor-like DNA-binding domains"/>
    <property type="match status" value="1"/>
</dbReference>
<accession>A0A0L0KJC7</accession>
<organism evidence="2 3">
    <name type="scientific">Streptomyces acidiscabies</name>
    <dbReference type="NCBI Taxonomy" id="42234"/>
    <lineage>
        <taxon>Bacteria</taxon>
        <taxon>Bacillati</taxon>
        <taxon>Actinomycetota</taxon>
        <taxon>Actinomycetes</taxon>
        <taxon>Kitasatosporales</taxon>
        <taxon>Streptomycetaceae</taxon>
        <taxon>Streptomyces</taxon>
    </lineage>
</organism>
<evidence type="ECO:0000313" key="2">
    <source>
        <dbReference type="EMBL" id="KND38367.1"/>
    </source>
</evidence>
<dbReference type="EMBL" id="JPPY01000046">
    <property type="protein sequence ID" value="KND38367.1"/>
    <property type="molecule type" value="Genomic_DNA"/>
</dbReference>
<name>A0A0L0KJC7_9ACTN</name>
<dbReference type="Proteomes" id="UP000037151">
    <property type="component" value="Unassembled WGS sequence"/>
</dbReference>
<keyword evidence="2" id="KW-0238">DNA-binding</keyword>
<feature type="domain" description="HTH cro/C1-type" evidence="1">
    <location>
        <begin position="10"/>
        <end position="64"/>
    </location>
</feature>
<protein>
    <submittedName>
        <fullName evidence="2">DNA-binding protein</fullName>
    </submittedName>
</protein>
<dbReference type="Pfam" id="PF19054">
    <property type="entry name" value="DUF5753"/>
    <property type="match status" value="1"/>
</dbReference>
<dbReference type="PATRIC" id="fig|42234.21.peg.1736"/>
<dbReference type="SUPFAM" id="SSF47413">
    <property type="entry name" value="lambda repressor-like DNA-binding domains"/>
    <property type="match status" value="1"/>
</dbReference>
<dbReference type="InterPro" id="IPR001387">
    <property type="entry name" value="Cro/C1-type_HTH"/>
</dbReference>
<evidence type="ECO:0000313" key="3">
    <source>
        <dbReference type="Proteomes" id="UP000037151"/>
    </source>
</evidence>
<reference evidence="3" key="1">
    <citation type="submission" date="2014-07" db="EMBL/GenBank/DDBJ databases">
        <title>Genome sequencing of plant-pathogenic Streptomyces species.</title>
        <authorList>
            <person name="Harrison J."/>
            <person name="Sapp M."/>
            <person name="Thwaites R."/>
            <person name="Studholme D.J."/>
        </authorList>
    </citation>
    <scope>NUCLEOTIDE SEQUENCE [LARGE SCALE GENOMIC DNA]</scope>
    <source>
        <strain evidence="3">NCPPB 4445</strain>
    </source>
</reference>
<proteinExistence type="predicted"/>
<dbReference type="PROSITE" id="PS50943">
    <property type="entry name" value="HTH_CROC1"/>
    <property type="match status" value="1"/>
</dbReference>
<dbReference type="RefSeq" id="WP_050370086.1">
    <property type="nucleotide sequence ID" value="NZ_KQ257808.1"/>
</dbReference>
<dbReference type="InterPro" id="IPR010982">
    <property type="entry name" value="Lambda_DNA-bd_dom_sf"/>
</dbReference>
<dbReference type="AlphaFoldDB" id="A0A0L0KJC7"/>
<sequence>MDTTTYGQWIKERREELSLTQQEVADRAIMSRTHIAHIEAGRRTPSKEDARRLDRVLQMQGALIIFRPGREEEEVVPDYFSAVLILEQQAVQIREFGLTYFPGLLQTERYARAVLGQVFPPISDEERDKRVVTRLERQRFLESGRVPAFWVLLDEMVLRRPVASADIMAEQITHVADLAESGRIRVHVLPFGAGHHPLLGGMLTLMWFDDQPPLAYSEGNIAGKLYDSPSLVEQYQHRYDLALSDALPLQESVALLRAAAKDCTHHD</sequence>
<dbReference type="CDD" id="cd00093">
    <property type="entry name" value="HTH_XRE"/>
    <property type="match status" value="1"/>
</dbReference>
<dbReference type="Pfam" id="PF13560">
    <property type="entry name" value="HTH_31"/>
    <property type="match status" value="1"/>
</dbReference>
<dbReference type="GO" id="GO:0003677">
    <property type="term" value="F:DNA binding"/>
    <property type="evidence" value="ECO:0007669"/>
    <property type="project" value="UniProtKB-KW"/>
</dbReference>
<gene>
    <name evidence="2" type="ORF">IQ63_08400</name>
</gene>
<dbReference type="InterPro" id="IPR043917">
    <property type="entry name" value="DUF5753"/>
</dbReference>
<evidence type="ECO:0000259" key="1">
    <source>
        <dbReference type="PROSITE" id="PS50943"/>
    </source>
</evidence>
<dbReference type="SMART" id="SM00530">
    <property type="entry name" value="HTH_XRE"/>
    <property type="match status" value="1"/>
</dbReference>
<comment type="caution">
    <text evidence="2">The sequence shown here is derived from an EMBL/GenBank/DDBJ whole genome shotgun (WGS) entry which is preliminary data.</text>
</comment>
<dbReference type="OrthoDB" id="2897536at2"/>